<accession>J4GMS5</accession>
<dbReference type="Proteomes" id="UP000006352">
    <property type="component" value="Unassembled WGS sequence"/>
</dbReference>
<dbReference type="GO" id="GO:0008654">
    <property type="term" value="P:phospholipid biosynthetic process"/>
    <property type="evidence" value="ECO:0007669"/>
    <property type="project" value="TreeGrafter"/>
</dbReference>
<dbReference type="EMBL" id="HE796975">
    <property type="protein sequence ID" value="CCM00270.1"/>
    <property type="molecule type" value="Genomic_DNA"/>
</dbReference>
<dbReference type="InParanoid" id="J4GMS5"/>
<organism evidence="9 10">
    <name type="scientific">Fibroporia radiculosa</name>
    <dbReference type="NCBI Taxonomy" id="599839"/>
    <lineage>
        <taxon>Eukaryota</taxon>
        <taxon>Fungi</taxon>
        <taxon>Dikarya</taxon>
        <taxon>Basidiomycota</taxon>
        <taxon>Agaricomycotina</taxon>
        <taxon>Agaricomycetes</taxon>
        <taxon>Polyporales</taxon>
        <taxon>Fibroporiaceae</taxon>
        <taxon>Fibroporia</taxon>
    </lineage>
</organism>
<keyword evidence="4" id="KW-0256">Endoplasmic reticulum</keyword>
<keyword evidence="10" id="KW-1185">Reference proteome</keyword>
<evidence type="ECO:0000313" key="10">
    <source>
        <dbReference type="Proteomes" id="UP000006352"/>
    </source>
</evidence>
<dbReference type="InterPro" id="IPR019388">
    <property type="entry name" value="FIT"/>
</dbReference>
<dbReference type="GO" id="GO:0010945">
    <property type="term" value="F:coenzyme A diphosphatase activity"/>
    <property type="evidence" value="ECO:0007669"/>
    <property type="project" value="InterPro"/>
</dbReference>
<keyword evidence="5 8" id="KW-1133">Transmembrane helix</keyword>
<sequence length="296" mass="32823">MMMLDIRIAAFAILSAVVFFGTTYSVTNSTFLDTSNPLLTHLPHPLHATHYFASKANPLNVYFIKRVWGWTSLAFLAHFFTSPRAARTSERVYQYLAATAVWLAFASWFFGPSLIDRLVASTGGECVLNLPSGAIVTLPNEYCFTKSSISISTHSSLFPASLIIPEDSWKGRPRLRRGHDVSGHIFLLAMSILFLVDQLRFSFTTLSATGRSQVWSRAHRWAVAVTAFVISLAMFASYTTSVYFHTPIEKFTGYVLGVGGFAITQLPVFRPAPEVRVTALSEFAAVQNDQGFKKEA</sequence>
<dbReference type="FunCoup" id="J4GMS5">
    <property type="interactions" value="146"/>
</dbReference>
<evidence type="ECO:0000256" key="5">
    <source>
        <dbReference type="ARBA" id="ARBA00022989"/>
    </source>
</evidence>
<dbReference type="STRING" id="599839.J4GMS5"/>
<reference evidence="9 10" key="1">
    <citation type="journal article" date="2012" name="Appl. Environ. Microbiol.">
        <title>Short-read sequencing for genomic analysis of the brown rot fungus Fibroporia radiculosa.</title>
        <authorList>
            <person name="Tang J.D."/>
            <person name="Perkins A.D."/>
            <person name="Sonstegard T.S."/>
            <person name="Schroeder S.G."/>
            <person name="Burgess S.C."/>
            <person name="Diehl S.V."/>
        </authorList>
    </citation>
    <scope>NUCLEOTIDE SEQUENCE [LARGE SCALE GENOMIC DNA]</scope>
    <source>
        <strain evidence="9 10">TFFH 294</strain>
    </source>
</reference>
<dbReference type="PANTHER" id="PTHR23129:SF0">
    <property type="entry name" value="ACYL-COENZYME A DIPHOSPHATASE FITM2"/>
    <property type="match status" value="1"/>
</dbReference>
<dbReference type="PANTHER" id="PTHR23129">
    <property type="entry name" value="ACYL-COENZYME A DIPHOSPHATASE FITM2"/>
    <property type="match status" value="1"/>
</dbReference>
<feature type="transmembrane region" description="Helical" evidence="8">
    <location>
        <begin position="92"/>
        <end position="111"/>
    </location>
</feature>
<dbReference type="GO" id="GO:0019915">
    <property type="term" value="P:lipid storage"/>
    <property type="evidence" value="ECO:0007669"/>
    <property type="project" value="InterPro"/>
</dbReference>
<evidence type="ECO:0000256" key="7">
    <source>
        <dbReference type="ARBA" id="ARBA00023136"/>
    </source>
</evidence>
<dbReference type="RefSeq" id="XP_012179553.1">
    <property type="nucleotide sequence ID" value="XM_012324163.1"/>
</dbReference>
<keyword evidence="7 8" id="KW-0472">Membrane</keyword>
<evidence type="ECO:0000256" key="2">
    <source>
        <dbReference type="ARBA" id="ARBA00022692"/>
    </source>
</evidence>
<evidence type="ECO:0000256" key="8">
    <source>
        <dbReference type="SAM" id="Phobius"/>
    </source>
</evidence>
<dbReference type="GO" id="GO:0005789">
    <property type="term" value="C:endoplasmic reticulum membrane"/>
    <property type="evidence" value="ECO:0007669"/>
    <property type="project" value="UniProtKB-SubCell"/>
</dbReference>
<evidence type="ECO:0000256" key="1">
    <source>
        <dbReference type="ARBA" id="ARBA00004477"/>
    </source>
</evidence>
<keyword evidence="6" id="KW-0443">Lipid metabolism</keyword>
<evidence type="ECO:0000313" key="9">
    <source>
        <dbReference type="EMBL" id="CCM00270.1"/>
    </source>
</evidence>
<dbReference type="GeneID" id="24095181"/>
<protein>
    <submittedName>
        <fullName evidence="9">Uncharacterized protein</fullName>
    </submittedName>
</protein>
<dbReference type="OrthoDB" id="5579088at2759"/>
<keyword evidence="3" id="KW-0378">Hydrolase</keyword>
<dbReference type="Pfam" id="PF10261">
    <property type="entry name" value="FIT"/>
    <property type="match status" value="2"/>
</dbReference>
<gene>
    <name evidence="9" type="ORF">FIBRA_02300</name>
</gene>
<evidence type="ECO:0000256" key="4">
    <source>
        <dbReference type="ARBA" id="ARBA00022824"/>
    </source>
</evidence>
<comment type="subcellular location">
    <subcellularLocation>
        <location evidence="1">Endoplasmic reticulum membrane</location>
        <topology evidence="1">Multi-pass membrane protein</topology>
    </subcellularLocation>
</comment>
<evidence type="ECO:0000256" key="3">
    <source>
        <dbReference type="ARBA" id="ARBA00022801"/>
    </source>
</evidence>
<feature type="transmembrane region" description="Helical" evidence="8">
    <location>
        <begin position="61"/>
        <end position="80"/>
    </location>
</feature>
<evidence type="ECO:0000256" key="6">
    <source>
        <dbReference type="ARBA" id="ARBA00023098"/>
    </source>
</evidence>
<feature type="transmembrane region" description="Helical" evidence="8">
    <location>
        <begin position="221"/>
        <end position="239"/>
    </location>
</feature>
<proteinExistence type="predicted"/>
<name>J4GMS5_9APHY</name>
<dbReference type="GO" id="GO:0034389">
    <property type="term" value="P:lipid droplet organization"/>
    <property type="evidence" value="ECO:0007669"/>
    <property type="project" value="TreeGrafter"/>
</dbReference>
<feature type="transmembrane region" description="Helical" evidence="8">
    <location>
        <begin position="181"/>
        <end position="201"/>
    </location>
</feature>
<dbReference type="AlphaFoldDB" id="J4GMS5"/>
<keyword evidence="2 8" id="KW-0812">Transmembrane</keyword>
<dbReference type="HOGENOM" id="CLU_048143_1_0_1"/>